<dbReference type="EMBL" id="JBHSAW010000024">
    <property type="protein sequence ID" value="MFC4097735.1"/>
    <property type="molecule type" value="Genomic_DNA"/>
</dbReference>
<evidence type="ECO:0000259" key="1">
    <source>
        <dbReference type="Pfam" id="PF14397"/>
    </source>
</evidence>
<dbReference type="InterPro" id="IPR039523">
    <property type="entry name" value="RimK-rel_E_lig_ATP-grasp"/>
</dbReference>
<protein>
    <submittedName>
        <fullName evidence="2">Sugar-transfer associated ATP-grasp domain-containing protein</fullName>
    </submittedName>
</protein>
<evidence type="ECO:0000313" key="3">
    <source>
        <dbReference type="Proteomes" id="UP001595814"/>
    </source>
</evidence>
<keyword evidence="3" id="KW-1185">Reference proteome</keyword>
<organism evidence="2 3">
    <name type="scientific">Euzebyella saccharophila</name>
    <dbReference type="NCBI Taxonomy" id="679664"/>
    <lineage>
        <taxon>Bacteria</taxon>
        <taxon>Pseudomonadati</taxon>
        <taxon>Bacteroidota</taxon>
        <taxon>Flavobacteriia</taxon>
        <taxon>Flavobacteriales</taxon>
        <taxon>Flavobacteriaceae</taxon>
        <taxon>Euzebyella</taxon>
    </lineage>
</organism>
<accession>A0ABV8K0R8</accession>
<gene>
    <name evidence="2" type="ORF">ACFOUT_17750</name>
</gene>
<name>A0ABV8K0R8_9FLAO</name>
<reference evidence="3" key="1">
    <citation type="journal article" date="2019" name="Int. J. Syst. Evol. Microbiol.">
        <title>The Global Catalogue of Microorganisms (GCM) 10K type strain sequencing project: providing services to taxonomists for standard genome sequencing and annotation.</title>
        <authorList>
            <consortium name="The Broad Institute Genomics Platform"/>
            <consortium name="The Broad Institute Genome Sequencing Center for Infectious Disease"/>
            <person name="Wu L."/>
            <person name="Ma J."/>
        </authorList>
    </citation>
    <scope>NUCLEOTIDE SEQUENCE [LARGE SCALE GENOMIC DNA]</scope>
    <source>
        <strain evidence="3">CECT 7477</strain>
    </source>
</reference>
<evidence type="ECO:0000313" key="2">
    <source>
        <dbReference type="EMBL" id="MFC4097735.1"/>
    </source>
</evidence>
<proteinExistence type="predicted"/>
<feature type="domain" description="Alpha-L-glutamate ligase-related protein ATP-grasp" evidence="1">
    <location>
        <begin position="59"/>
        <end position="202"/>
    </location>
</feature>
<comment type="caution">
    <text evidence="2">The sequence shown here is derived from an EMBL/GenBank/DDBJ whole genome shotgun (WGS) entry which is preliminary data.</text>
</comment>
<dbReference type="Pfam" id="PF14397">
    <property type="entry name" value="ATPgrasp_ST"/>
    <property type="match status" value="1"/>
</dbReference>
<dbReference type="Proteomes" id="UP001595814">
    <property type="component" value="Unassembled WGS sequence"/>
</dbReference>
<dbReference type="SUPFAM" id="SSF56059">
    <property type="entry name" value="Glutathione synthetase ATP-binding domain-like"/>
    <property type="match status" value="1"/>
</dbReference>
<sequence>MVFTNPCHYKSSGFKSYAIFSASQVVFKSNQSYQGRGVFLLTSQNFNIESIERYGDGTVQEYIHQHSFFDEFTSDSVGNLRITTVMNLQNKPSLRSCYLRLGQKNDQHVKSENHIRIPIDLSSGKLFDTGYLANWQQINMHPQSNILFANKQVPCIHKCIDLVLGLHMKMPMVQCIGWDLAINDQDQPVVMEWNGYGNDIKFSEATQGPCFKDLNW</sequence>
<dbReference type="RefSeq" id="WP_225621294.1">
    <property type="nucleotide sequence ID" value="NZ_JACYFJ010000006.1"/>
</dbReference>